<gene>
    <name evidence="1" type="ORF">UFOVP708_5</name>
</gene>
<dbReference type="EMBL" id="LR796683">
    <property type="protein sequence ID" value="CAB4158470.1"/>
    <property type="molecule type" value="Genomic_DNA"/>
</dbReference>
<sequence>MSTFNPNFSIAAGIAPAAIAAVATPLSVSVDPTSICRDVLVYNPGPAIVRIRAGASNVTAGATDMPILPGEKAVYFKGTATHISAICMAAGPQAMEFFPGVGE</sequence>
<reference evidence="1" key="1">
    <citation type="submission" date="2020-04" db="EMBL/GenBank/DDBJ databases">
        <authorList>
            <person name="Chiriac C."/>
            <person name="Salcher M."/>
            <person name="Ghai R."/>
            <person name="Kavagutti S V."/>
        </authorList>
    </citation>
    <scope>NUCLEOTIDE SEQUENCE</scope>
</reference>
<proteinExistence type="predicted"/>
<accession>A0A6J5NFF6</accession>
<name>A0A6J5NFF6_9CAUD</name>
<organism evidence="1">
    <name type="scientific">uncultured Caudovirales phage</name>
    <dbReference type="NCBI Taxonomy" id="2100421"/>
    <lineage>
        <taxon>Viruses</taxon>
        <taxon>Duplodnaviria</taxon>
        <taxon>Heunggongvirae</taxon>
        <taxon>Uroviricota</taxon>
        <taxon>Caudoviricetes</taxon>
        <taxon>Peduoviridae</taxon>
        <taxon>Maltschvirus</taxon>
        <taxon>Maltschvirus maltsch</taxon>
    </lineage>
</organism>
<protein>
    <submittedName>
        <fullName evidence="1">Uncharacterized protein</fullName>
    </submittedName>
</protein>
<evidence type="ECO:0000313" key="1">
    <source>
        <dbReference type="EMBL" id="CAB4158470.1"/>
    </source>
</evidence>